<reference evidence="3" key="1">
    <citation type="journal article" date="2019" name="Mol. Biol. Evol.">
        <title>Blast fungal genomes show frequent chromosomal changes, gene gains and losses, and effector gene turnover.</title>
        <authorList>
            <person name="Gomez Luciano L.B."/>
            <person name="Jason Tsai I."/>
            <person name="Chuma I."/>
            <person name="Tosa Y."/>
            <person name="Chen Y.H."/>
            <person name="Li J.Y."/>
            <person name="Li M.Y."/>
            <person name="Jade Lu M.Y."/>
            <person name="Nakayashiki H."/>
            <person name="Li W.H."/>
        </authorList>
    </citation>
    <scope>NUCLEOTIDE SEQUENCE</scope>
    <source>
        <strain evidence="3">NI907</strain>
    </source>
</reference>
<proteinExistence type="predicted"/>
<gene>
    <name evidence="3" type="ORF">PgNI_07459</name>
</gene>
<keyword evidence="1" id="KW-0732">Signal</keyword>
<protein>
    <submittedName>
        <fullName evidence="3">Uncharacterized protein</fullName>
    </submittedName>
</protein>
<evidence type="ECO:0000313" key="2">
    <source>
        <dbReference type="Proteomes" id="UP000515153"/>
    </source>
</evidence>
<organism evidence="2 3">
    <name type="scientific">Pyricularia grisea</name>
    <name type="common">Crabgrass-specific blast fungus</name>
    <name type="synonym">Magnaporthe grisea</name>
    <dbReference type="NCBI Taxonomy" id="148305"/>
    <lineage>
        <taxon>Eukaryota</taxon>
        <taxon>Fungi</taxon>
        <taxon>Dikarya</taxon>
        <taxon>Ascomycota</taxon>
        <taxon>Pezizomycotina</taxon>
        <taxon>Sordariomycetes</taxon>
        <taxon>Sordariomycetidae</taxon>
        <taxon>Magnaporthales</taxon>
        <taxon>Pyriculariaceae</taxon>
        <taxon>Pyricularia</taxon>
    </lineage>
</organism>
<dbReference type="Proteomes" id="UP000515153">
    <property type="component" value="Unplaced"/>
</dbReference>
<sequence>MLSFHVLILGALATFATAQQITLTPTTIRGGACPITLTSTIKQTQTVTSVSTTTSTSVSTVTAISTSTSISTVRQTITSVATVTRACVSCPTLTATATACRTCLVPGCTTTVAVSKPCGCDNLSTTSIDLGCDAANVCNRIGCKTVYDIKTAAC</sequence>
<evidence type="ECO:0000256" key="1">
    <source>
        <dbReference type="SAM" id="SignalP"/>
    </source>
</evidence>
<feature type="signal peptide" evidence="1">
    <location>
        <begin position="1"/>
        <end position="18"/>
    </location>
</feature>
<name>A0A6P8B2D1_PYRGI</name>
<dbReference type="AlphaFoldDB" id="A0A6P8B2D1"/>
<dbReference type="KEGG" id="pgri:PgNI_07459"/>
<reference evidence="3" key="2">
    <citation type="submission" date="2019-10" db="EMBL/GenBank/DDBJ databases">
        <authorList>
            <consortium name="NCBI Genome Project"/>
        </authorList>
    </citation>
    <scope>NUCLEOTIDE SEQUENCE</scope>
    <source>
        <strain evidence="3">NI907</strain>
    </source>
</reference>
<dbReference type="RefSeq" id="XP_030981194.1">
    <property type="nucleotide sequence ID" value="XM_031127471.1"/>
</dbReference>
<accession>A0A6P8B2D1</accession>
<feature type="chain" id="PRO_5028207785" evidence="1">
    <location>
        <begin position="19"/>
        <end position="154"/>
    </location>
</feature>
<keyword evidence="2" id="KW-1185">Reference proteome</keyword>
<dbReference type="GeneID" id="41962380"/>
<reference evidence="3" key="3">
    <citation type="submission" date="2025-08" db="UniProtKB">
        <authorList>
            <consortium name="RefSeq"/>
        </authorList>
    </citation>
    <scope>IDENTIFICATION</scope>
    <source>
        <strain evidence="3">NI907</strain>
    </source>
</reference>
<evidence type="ECO:0000313" key="3">
    <source>
        <dbReference type="RefSeq" id="XP_030981194.1"/>
    </source>
</evidence>